<proteinExistence type="predicted"/>
<name>A0A445LDD8_GLYSO</name>
<organism evidence="1 2">
    <name type="scientific">Glycine soja</name>
    <name type="common">Wild soybean</name>
    <dbReference type="NCBI Taxonomy" id="3848"/>
    <lineage>
        <taxon>Eukaryota</taxon>
        <taxon>Viridiplantae</taxon>
        <taxon>Streptophyta</taxon>
        <taxon>Embryophyta</taxon>
        <taxon>Tracheophyta</taxon>
        <taxon>Spermatophyta</taxon>
        <taxon>Magnoliopsida</taxon>
        <taxon>eudicotyledons</taxon>
        <taxon>Gunneridae</taxon>
        <taxon>Pentapetalae</taxon>
        <taxon>rosids</taxon>
        <taxon>fabids</taxon>
        <taxon>Fabales</taxon>
        <taxon>Fabaceae</taxon>
        <taxon>Papilionoideae</taxon>
        <taxon>50 kb inversion clade</taxon>
        <taxon>NPAAA clade</taxon>
        <taxon>indigoferoid/millettioid clade</taxon>
        <taxon>Phaseoleae</taxon>
        <taxon>Glycine</taxon>
        <taxon>Glycine subgen. Soja</taxon>
    </lineage>
</organism>
<dbReference type="Proteomes" id="UP000289340">
    <property type="component" value="Chromosome 3"/>
</dbReference>
<evidence type="ECO:0000313" key="1">
    <source>
        <dbReference type="EMBL" id="RZC21220.1"/>
    </source>
</evidence>
<dbReference type="AlphaFoldDB" id="A0A445LDD8"/>
<protein>
    <submittedName>
        <fullName evidence="1">Uncharacterized protein</fullName>
    </submittedName>
</protein>
<sequence>MFILRLELKFHFNNSLTFRANIYLINYQSENFNFDQRTLKAHKKLQPNFVGRMDNGGRKRDSRLFEIKCRA</sequence>
<reference evidence="1 2" key="1">
    <citation type="submission" date="2018-09" db="EMBL/GenBank/DDBJ databases">
        <title>A high-quality reference genome of wild soybean provides a powerful tool to mine soybean genomes.</title>
        <authorList>
            <person name="Xie M."/>
            <person name="Chung C.Y.L."/>
            <person name="Li M.-W."/>
            <person name="Wong F.-L."/>
            <person name="Chan T.-F."/>
            <person name="Lam H.-M."/>
        </authorList>
    </citation>
    <scope>NUCLEOTIDE SEQUENCE [LARGE SCALE GENOMIC DNA]</scope>
    <source>
        <strain evidence="2">cv. W05</strain>
        <tissue evidence="1">Hypocotyl of etiolated seedlings</tissue>
    </source>
</reference>
<gene>
    <name evidence="1" type="ORF">D0Y65_007475</name>
</gene>
<evidence type="ECO:0000313" key="2">
    <source>
        <dbReference type="Proteomes" id="UP000289340"/>
    </source>
</evidence>
<dbReference type="EMBL" id="QZWG01000003">
    <property type="protein sequence ID" value="RZC21220.1"/>
    <property type="molecule type" value="Genomic_DNA"/>
</dbReference>
<accession>A0A445LDD8</accession>
<comment type="caution">
    <text evidence="1">The sequence shown here is derived from an EMBL/GenBank/DDBJ whole genome shotgun (WGS) entry which is preliminary data.</text>
</comment>
<keyword evidence="2" id="KW-1185">Reference proteome</keyword>